<dbReference type="SUPFAM" id="SSF46785">
    <property type="entry name" value="Winged helix' DNA-binding domain"/>
    <property type="match status" value="1"/>
</dbReference>
<dbReference type="FunFam" id="1.10.10.10:FF:000001">
    <property type="entry name" value="LysR family transcriptional regulator"/>
    <property type="match status" value="1"/>
</dbReference>
<dbReference type="InterPro" id="IPR050950">
    <property type="entry name" value="HTH-type_LysR_regulators"/>
</dbReference>
<feature type="domain" description="HTH lysR-type" evidence="5">
    <location>
        <begin position="4"/>
        <end position="61"/>
    </location>
</feature>
<dbReference type="PANTHER" id="PTHR30419">
    <property type="entry name" value="HTH-TYPE TRANSCRIPTIONAL REGULATOR YBHD"/>
    <property type="match status" value="1"/>
</dbReference>
<organism evidence="6 7">
    <name type="scientific">Roseomonas gilardii</name>
    <dbReference type="NCBI Taxonomy" id="257708"/>
    <lineage>
        <taxon>Bacteria</taxon>
        <taxon>Pseudomonadati</taxon>
        <taxon>Pseudomonadota</taxon>
        <taxon>Alphaproteobacteria</taxon>
        <taxon>Acetobacterales</taxon>
        <taxon>Roseomonadaceae</taxon>
        <taxon>Roseomonas</taxon>
    </lineage>
</organism>
<evidence type="ECO:0000256" key="2">
    <source>
        <dbReference type="ARBA" id="ARBA00023015"/>
    </source>
</evidence>
<sequence>MRDLSLDQLRSFTDVVELGSFSAAAERRGLTQPAISLQIRQLERRLGVRLIERVGRRAGPTAAGLALLTHARRIGQAVGEALEELAPHAEGVAGRVRIGTGATACIYLLPDVLRGLRQRFPALEITVRTGNTAEVLKAIEENALDLGLVTLPAPGRAFAVTPALADGFLLFSPASSPPPPASLTPEAVAALPLVLYEPGGHTRRVVDEWFAAAGLHPVPSMSLGSVEAIKELVGAGLGHAILPGMAWRDSDRARLSARPLSPGLERQLALVMRRDKPRHPGLREMLRALEACFASQGAR</sequence>
<dbReference type="InterPro" id="IPR036390">
    <property type="entry name" value="WH_DNA-bd_sf"/>
</dbReference>
<dbReference type="Pfam" id="PF00126">
    <property type="entry name" value="HTH_1"/>
    <property type="match status" value="1"/>
</dbReference>
<dbReference type="PROSITE" id="PS50931">
    <property type="entry name" value="HTH_LYSR"/>
    <property type="match status" value="1"/>
</dbReference>
<dbReference type="RefSeq" id="WP_075798919.1">
    <property type="nucleotide sequence ID" value="NZ_CP015583.1"/>
</dbReference>
<evidence type="ECO:0000259" key="5">
    <source>
        <dbReference type="PROSITE" id="PS50931"/>
    </source>
</evidence>
<name>A0A1L7AH99_9PROT</name>
<evidence type="ECO:0000256" key="4">
    <source>
        <dbReference type="ARBA" id="ARBA00023163"/>
    </source>
</evidence>
<evidence type="ECO:0000256" key="1">
    <source>
        <dbReference type="ARBA" id="ARBA00009437"/>
    </source>
</evidence>
<dbReference type="eggNOG" id="COG0583">
    <property type="taxonomic scope" value="Bacteria"/>
</dbReference>
<evidence type="ECO:0000313" key="6">
    <source>
        <dbReference type="EMBL" id="APT58142.1"/>
    </source>
</evidence>
<dbReference type="AlphaFoldDB" id="A0A1L7AH99"/>
<comment type="similarity">
    <text evidence="1">Belongs to the LysR transcriptional regulatory family.</text>
</comment>
<gene>
    <name evidence="6" type="ORF">RGI145_14530</name>
</gene>
<dbReference type="GO" id="GO:0005829">
    <property type="term" value="C:cytosol"/>
    <property type="evidence" value="ECO:0007669"/>
    <property type="project" value="TreeGrafter"/>
</dbReference>
<dbReference type="Proteomes" id="UP000185494">
    <property type="component" value="Chromosome 1"/>
</dbReference>
<dbReference type="InterPro" id="IPR036388">
    <property type="entry name" value="WH-like_DNA-bd_sf"/>
</dbReference>
<dbReference type="GO" id="GO:0003700">
    <property type="term" value="F:DNA-binding transcription factor activity"/>
    <property type="evidence" value="ECO:0007669"/>
    <property type="project" value="InterPro"/>
</dbReference>
<proteinExistence type="inferred from homology"/>
<evidence type="ECO:0000313" key="7">
    <source>
        <dbReference type="Proteomes" id="UP000185494"/>
    </source>
</evidence>
<keyword evidence="4" id="KW-0804">Transcription</keyword>
<dbReference type="GO" id="GO:0003677">
    <property type="term" value="F:DNA binding"/>
    <property type="evidence" value="ECO:0007669"/>
    <property type="project" value="UniProtKB-KW"/>
</dbReference>
<accession>A0A1L7AH99</accession>
<dbReference type="Gene3D" id="1.10.10.10">
    <property type="entry name" value="Winged helix-like DNA-binding domain superfamily/Winged helix DNA-binding domain"/>
    <property type="match status" value="1"/>
</dbReference>
<dbReference type="InterPro" id="IPR000847">
    <property type="entry name" value="LysR_HTH_N"/>
</dbReference>
<dbReference type="InterPro" id="IPR005119">
    <property type="entry name" value="LysR_subst-bd"/>
</dbReference>
<keyword evidence="3" id="KW-0238">DNA-binding</keyword>
<protein>
    <submittedName>
        <fullName evidence="6">LysR family transcriptional regulator</fullName>
    </submittedName>
</protein>
<dbReference type="EMBL" id="CP015583">
    <property type="protein sequence ID" value="APT58142.1"/>
    <property type="molecule type" value="Genomic_DNA"/>
</dbReference>
<evidence type="ECO:0000256" key="3">
    <source>
        <dbReference type="ARBA" id="ARBA00023125"/>
    </source>
</evidence>
<dbReference type="Gene3D" id="3.40.190.290">
    <property type="match status" value="1"/>
</dbReference>
<dbReference type="Pfam" id="PF03466">
    <property type="entry name" value="LysR_substrate"/>
    <property type="match status" value="1"/>
</dbReference>
<keyword evidence="2" id="KW-0805">Transcription regulation</keyword>
<dbReference type="CDD" id="cd05466">
    <property type="entry name" value="PBP2_LTTR_substrate"/>
    <property type="match status" value="1"/>
</dbReference>
<reference evidence="6 7" key="1">
    <citation type="submission" date="2016-05" db="EMBL/GenBank/DDBJ databases">
        <title>Complete Genome and Methylome Analysis of Psychrotrophic Bacterial Isolates from Antarctic Lake Untersee.</title>
        <authorList>
            <person name="Fomenkov A."/>
            <person name="Akimov V.N."/>
            <person name="Vasilyeva L.V."/>
            <person name="Andersen D."/>
            <person name="Vincze T."/>
            <person name="Roberts R.J."/>
        </authorList>
    </citation>
    <scope>NUCLEOTIDE SEQUENCE [LARGE SCALE GENOMIC DNA]</scope>
    <source>
        <strain evidence="6 7">U14-5</strain>
    </source>
</reference>
<dbReference type="PRINTS" id="PR00039">
    <property type="entry name" value="HTHLYSR"/>
</dbReference>
<dbReference type="STRING" id="257708.RGI145_14530"/>
<dbReference type="KEGG" id="rgi:RGI145_14530"/>
<dbReference type="SUPFAM" id="SSF53850">
    <property type="entry name" value="Periplasmic binding protein-like II"/>
    <property type="match status" value="1"/>
</dbReference>